<feature type="compositionally biased region" description="Polar residues" evidence="1">
    <location>
        <begin position="170"/>
        <end position="182"/>
    </location>
</feature>
<keyword evidence="3" id="KW-1185">Reference proteome</keyword>
<protein>
    <submittedName>
        <fullName evidence="2">Uncharacterized protein</fullName>
    </submittedName>
</protein>
<comment type="caution">
    <text evidence="2">The sequence shown here is derived from an EMBL/GenBank/DDBJ whole genome shotgun (WGS) entry which is preliminary data.</text>
</comment>
<dbReference type="Proteomes" id="UP001055712">
    <property type="component" value="Unassembled WGS sequence"/>
</dbReference>
<name>A0A9D4TSS7_CHLVU</name>
<feature type="compositionally biased region" description="Basic and acidic residues" evidence="1">
    <location>
        <begin position="115"/>
        <end position="137"/>
    </location>
</feature>
<evidence type="ECO:0000313" key="2">
    <source>
        <dbReference type="EMBL" id="KAI3433515.1"/>
    </source>
</evidence>
<reference evidence="2" key="1">
    <citation type="journal article" date="2019" name="Plant J.">
        <title>Chlorella vulgaris genome assembly and annotation reveals the molecular basis for metabolic acclimation to high light conditions.</title>
        <authorList>
            <person name="Cecchin M."/>
            <person name="Marcolungo L."/>
            <person name="Rossato M."/>
            <person name="Girolomoni L."/>
            <person name="Cosentino E."/>
            <person name="Cuine S."/>
            <person name="Li-Beisson Y."/>
            <person name="Delledonne M."/>
            <person name="Ballottari M."/>
        </authorList>
    </citation>
    <scope>NUCLEOTIDE SEQUENCE</scope>
    <source>
        <strain evidence="2">211/11P</strain>
    </source>
</reference>
<gene>
    <name evidence="2" type="ORF">D9Q98_003326</name>
</gene>
<accession>A0A9D4TSS7</accession>
<dbReference type="AlphaFoldDB" id="A0A9D4TSS7"/>
<feature type="compositionally biased region" description="Low complexity" evidence="1">
    <location>
        <begin position="85"/>
        <end position="98"/>
    </location>
</feature>
<evidence type="ECO:0000313" key="3">
    <source>
        <dbReference type="Proteomes" id="UP001055712"/>
    </source>
</evidence>
<dbReference type="EMBL" id="SIDB01000004">
    <property type="protein sequence ID" value="KAI3433515.1"/>
    <property type="molecule type" value="Genomic_DNA"/>
</dbReference>
<proteinExistence type="predicted"/>
<evidence type="ECO:0000256" key="1">
    <source>
        <dbReference type="SAM" id="MobiDB-lite"/>
    </source>
</evidence>
<reference evidence="2" key="2">
    <citation type="submission" date="2020-11" db="EMBL/GenBank/DDBJ databases">
        <authorList>
            <person name="Cecchin M."/>
            <person name="Marcolungo L."/>
            <person name="Rossato M."/>
            <person name="Girolomoni L."/>
            <person name="Cosentino E."/>
            <person name="Cuine S."/>
            <person name="Li-Beisson Y."/>
            <person name="Delledonne M."/>
            <person name="Ballottari M."/>
        </authorList>
    </citation>
    <scope>NUCLEOTIDE SEQUENCE</scope>
    <source>
        <strain evidence="2">211/11P</strain>
        <tissue evidence="2">Whole cell</tissue>
    </source>
</reference>
<feature type="region of interest" description="Disordered" evidence="1">
    <location>
        <begin position="83"/>
        <end position="194"/>
    </location>
</feature>
<organism evidence="2 3">
    <name type="scientific">Chlorella vulgaris</name>
    <name type="common">Green alga</name>
    <dbReference type="NCBI Taxonomy" id="3077"/>
    <lineage>
        <taxon>Eukaryota</taxon>
        <taxon>Viridiplantae</taxon>
        <taxon>Chlorophyta</taxon>
        <taxon>core chlorophytes</taxon>
        <taxon>Trebouxiophyceae</taxon>
        <taxon>Chlorellales</taxon>
        <taxon>Chlorellaceae</taxon>
        <taxon>Chlorella clade</taxon>
        <taxon>Chlorella</taxon>
    </lineage>
</organism>
<sequence>MSKAMCHKQQPPVVRHILTQQQLDTAALHFDATPEENGRRVLSMRQKDMQELFFTIYGVRTTSCNNVWLRNKLLQAAGLESGWRPPSAAKMPAAPAEPGDFSQYGRRRRAAARRSASERSSRREEGTGERQGQRDIKEEEQEEENSSADLDQPAARRRCARTASSVAASQAETSTAVETVKSSFAGRGSPSAAKSWTEVSALSRHSGSQVVTMLSMQAWMQTAAVHAPPPPALPIIQFAGGPLPNAALGVVPLPPSAQENSLAGLLEAPAAQQATWAPASGATGSHYGSYDSTCADAGDLISISAQLDSLYTDWQQGRVSFGSF</sequence>
<dbReference type="OrthoDB" id="515764at2759"/>